<feature type="transmembrane region" description="Helical" evidence="6">
    <location>
        <begin position="12"/>
        <end position="33"/>
    </location>
</feature>
<feature type="transmembrane region" description="Helical" evidence="6">
    <location>
        <begin position="360"/>
        <end position="379"/>
    </location>
</feature>
<dbReference type="eggNOG" id="COG2244">
    <property type="taxonomic scope" value="Bacteria"/>
</dbReference>
<comment type="subcellular location">
    <subcellularLocation>
        <location evidence="1">Cell membrane</location>
        <topology evidence="1">Multi-pass membrane protein</topology>
    </subcellularLocation>
</comment>
<feature type="transmembrane region" description="Helical" evidence="6">
    <location>
        <begin position="146"/>
        <end position="166"/>
    </location>
</feature>
<accession>A1ZLQ6</accession>
<feature type="transmembrane region" description="Helical" evidence="6">
    <location>
        <begin position="119"/>
        <end position="139"/>
    </location>
</feature>
<proteinExistence type="predicted"/>
<reference evidence="7 8" key="1">
    <citation type="submission" date="2007-01" db="EMBL/GenBank/DDBJ databases">
        <authorList>
            <person name="Haygood M."/>
            <person name="Podell S."/>
            <person name="Anderson C."/>
            <person name="Hopkinson B."/>
            <person name="Roe K."/>
            <person name="Barbeau K."/>
            <person name="Gaasterland T."/>
            <person name="Ferriera S."/>
            <person name="Johnson J."/>
            <person name="Kravitz S."/>
            <person name="Beeson K."/>
            <person name="Sutton G."/>
            <person name="Rogers Y.-H."/>
            <person name="Friedman R."/>
            <person name="Frazier M."/>
            <person name="Venter J.C."/>
        </authorList>
    </citation>
    <scope>NUCLEOTIDE SEQUENCE [LARGE SCALE GENOMIC DNA]</scope>
    <source>
        <strain evidence="7 8">ATCC 23134</strain>
    </source>
</reference>
<keyword evidence="8" id="KW-1185">Reference proteome</keyword>
<organism evidence="7 8">
    <name type="scientific">Microscilla marina ATCC 23134</name>
    <dbReference type="NCBI Taxonomy" id="313606"/>
    <lineage>
        <taxon>Bacteria</taxon>
        <taxon>Pseudomonadati</taxon>
        <taxon>Bacteroidota</taxon>
        <taxon>Cytophagia</taxon>
        <taxon>Cytophagales</taxon>
        <taxon>Microscillaceae</taxon>
        <taxon>Microscilla</taxon>
    </lineage>
</organism>
<feature type="transmembrane region" description="Helical" evidence="6">
    <location>
        <begin position="293"/>
        <end position="312"/>
    </location>
</feature>
<feature type="transmembrane region" description="Helical" evidence="6">
    <location>
        <begin position="172"/>
        <end position="198"/>
    </location>
</feature>
<feature type="transmembrane region" description="Helical" evidence="6">
    <location>
        <begin position="88"/>
        <end position="113"/>
    </location>
</feature>
<feature type="transmembrane region" description="Helical" evidence="6">
    <location>
        <begin position="332"/>
        <end position="353"/>
    </location>
</feature>
<evidence type="ECO:0000313" key="8">
    <source>
        <dbReference type="Proteomes" id="UP000004095"/>
    </source>
</evidence>
<comment type="caution">
    <text evidence="7">The sequence shown here is derived from an EMBL/GenBank/DDBJ whole genome shotgun (WGS) entry which is preliminary data.</text>
</comment>
<keyword evidence="2" id="KW-1003">Cell membrane</keyword>
<name>A1ZLQ6_MICM2</name>
<dbReference type="PANTHER" id="PTHR30250">
    <property type="entry name" value="PST FAMILY PREDICTED COLANIC ACID TRANSPORTER"/>
    <property type="match status" value="1"/>
</dbReference>
<keyword evidence="3 6" id="KW-0812">Transmembrane</keyword>
<keyword evidence="5 6" id="KW-0472">Membrane</keyword>
<dbReference type="PANTHER" id="PTHR30250:SF11">
    <property type="entry name" value="O-ANTIGEN TRANSPORTER-RELATED"/>
    <property type="match status" value="1"/>
</dbReference>
<dbReference type="Proteomes" id="UP000004095">
    <property type="component" value="Unassembled WGS sequence"/>
</dbReference>
<evidence type="ECO:0000313" key="7">
    <source>
        <dbReference type="EMBL" id="EAY28810.1"/>
    </source>
</evidence>
<keyword evidence="4 6" id="KW-1133">Transmembrane helix</keyword>
<evidence type="ECO:0000256" key="6">
    <source>
        <dbReference type="SAM" id="Phobius"/>
    </source>
</evidence>
<evidence type="ECO:0000256" key="1">
    <source>
        <dbReference type="ARBA" id="ARBA00004651"/>
    </source>
</evidence>
<dbReference type="InterPro" id="IPR050833">
    <property type="entry name" value="Poly_Biosynth_Transport"/>
</dbReference>
<feature type="transmembrane region" description="Helical" evidence="6">
    <location>
        <begin position="45"/>
        <end position="67"/>
    </location>
</feature>
<dbReference type="Pfam" id="PF01943">
    <property type="entry name" value="Polysacc_synt"/>
    <property type="match status" value="1"/>
</dbReference>
<dbReference type="GO" id="GO:0005886">
    <property type="term" value="C:plasma membrane"/>
    <property type="evidence" value="ECO:0007669"/>
    <property type="project" value="UniProtKB-SubCell"/>
</dbReference>
<evidence type="ECO:0000256" key="2">
    <source>
        <dbReference type="ARBA" id="ARBA00022475"/>
    </source>
</evidence>
<evidence type="ECO:0000256" key="4">
    <source>
        <dbReference type="ARBA" id="ARBA00022989"/>
    </source>
</evidence>
<dbReference type="AlphaFoldDB" id="A1ZLQ6"/>
<dbReference type="InterPro" id="IPR002797">
    <property type="entry name" value="Polysacc_synth"/>
</dbReference>
<gene>
    <name evidence="7" type="ORF">M23134_07908</name>
</gene>
<protein>
    <submittedName>
        <fullName evidence="7">O-antigen transporter, putative</fullName>
    </submittedName>
</protein>
<dbReference type="EMBL" id="AAWS01000014">
    <property type="protein sequence ID" value="EAY28810.1"/>
    <property type="molecule type" value="Genomic_DNA"/>
</dbReference>
<evidence type="ECO:0000256" key="3">
    <source>
        <dbReference type="ARBA" id="ARBA00022692"/>
    </source>
</evidence>
<feature type="transmembrane region" description="Helical" evidence="6">
    <location>
        <begin position="385"/>
        <end position="404"/>
    </location>
</feature>
<feature type="transmembrane region" description="Helical" evidence="6">
    <location>
        <begin position="218"/>
        <end position="241"/>
    </location>
</feature>
<evidence type="ECO:0000256" key="5">
    <source>
        <dbReference type="ARBA" id="ARBA00023136"/>
    </source>
</evidence>
<sequence>MFFDKKMIENFASMSFLKLSNLVLGWLLYPYIIRLIGTDNFGLLIFAQSLMLYLVVFTNYGFSLSAPREIARLYKTKPKECIQKVSDFFYTQIFLGLVSFFLLFLLVQAIPFLGNNSRLIYGSFAIVLGQILLPVWFFQGIEKMPYLVYFNLFAKILLIVGIVLFVHQKSDYIFINLFWGLGSMIAGLGAWGVMIVRFKVRFYKPSYQSICHILRQDFHLFVANITNIITFNSTVIIMGLFATNETLGLYSIADRIFMIARQAVVVIHQSIYPRVAQLANESLWELKHFFKRFLQLILVFVVPATGILYFFAPEVVYLFAGKVLPEVSFFVQILSFTPLLAVANLPACQVLLVTNKEFTYTVLSMIGAVFHIILSLILIYNFAGYGAVLGLFCTELFLWLIFNFKLYQLNSKLD</sequence>